<accession>A0A6N9V5B6</accession>
<feature type="non-terminal residue" evidence="2">
    <location>
        <position position="1"/>
    </location>
</feature>
<comment type="caution">
    <text evidence="2">The sequence shown here is derived from an EMBL/GenBank/DDBJ whole genome shotgun (WGS) entry which is preliminary data.</text>
</comment>
<evidence type="ECO:0000256" key="1">
    <source>
        <dbReference type="SAM" id="MobiDB-lite"/>
    </source>
</evidence>
<evidence type="ECO:0000313" key="2">
    <source>
        <dbReference type="EMBL" id="NEB22532.1"/>
    </source>
</evidence>
<proteinExistence type="predicted"/>
<dbReference type="EMBL" id="JAAGMB010000958">
    <property type="protein sequence ID" value="NEB22532.1"/>
    <property type="molecule type" value="Genomic_DNA"/>
</dbReference>
<dbReference type="Proteomes" id="UP000469545">
    <property type="component" value="Unassembled WGS sequence"/>
</dbReference>
<organism evidence="2 3">
    <name type="scientific">Streptomyces coelicoflavus</name>
    <dbReference type="NCBI Taxonomy" id="285562"/>
    <lineage>
        <taxon>Bacteria</taxon>
        <taxon>Bacillati</taxon>
        <taxon>Actinomycetota</taxon>
        <taxon>Actinomycetes</taxon>
        <taxon>Kitasatosporales</taxon>
        <taxon>Streptomycetaceae</taxon>
        <taxon>Streptomyces</taxon>
    </lineage>
</organism>
<dbReference type="AlphaFoldDB" id="A0A6N9V5B6"/>
<name>A0A6N9V5B6_9ACTN</name>
<sequence length="77" mass="8225">APAPGALEAARRALAAALTELRATADAAAGEWWGRALPQERVVLAEQSGHRTLAEAVRRQAARPDRDTGTRTEDVRP</sequence>
<gene>
    <name evidence="2" type="ORF">G3I46_39565</name>
</gene>
<protein>
    <submittedName>
        <fullName evidence="2">FUSC family protein</fullName>
    </submittedName>
</protein>
<keyword evidence="3" id="KW-1185">Reference proteome</keyword>
<reference evidence="2 3" key="1">
    <citation type="submission" date="2020-01" db="EMBL/GenBank/DDBJ databases">
        <title>Insect and environment-associated Actinomycetes.</title>
        <authorList>
            <person name="Currrie C."/>
            <person name="Chevrette M."/>
            <person name="Carlson C."/>
            <person name="Stubbendieck R."/>
            <person name="Wendt-Pienkowski E."/>
        </authorList>
    </citation>
    <scope>NUCLEOTIDE SEQUENCE [LARGE SCALE GENOMIC DNA]</scope>
    <source>
        <strain evidence="2 3">SID14172</strain>
    </source>
</reference>
<evidence type="ECO:0000313" key="3">
    <source>
        <dbReference type="Proteomes" id="UP000469545"/>
    </source>
</evidence>
<feature type="region of interest" description="Disordered" evidence="1">
    <location>
        <begin position="55"/>
        <end position="77"/>
    </location>
</feature>